<reference evidence="3" key="1">
    <citation type="submission" date="2025-08" db="UniProtKB">
        <authorList>
            <consortium name="Ensembl"/>
        </authorList>
    </citation>
    <scope>IDENTIFICATION</scope>
</reference>
<dbReference type="Ensembl" id="ENSPKIT00000025767.1">
    <property type="protein sequence ID" value="ENSPKIP00000001835.1"/>
    <property type="gene ID" value="ENSPKIG00000019973.1"/>
</dbReference>
<evidence type="ECO:0000313" key="4">
    <source>
        <dbReference type="Proteomes" id="UP000261540"/>
    </source>
</evidence>
<dbReference type="GeneTree" id="ENSGT00940000164834"/>
<dbReference type="OrthoDB" id="9421103at2759"/>
<dbReference type="PANTHER" id="PTHR14987:SF3">
    <property type="entry name" value="LBH DOMAIN-CONTAINING PROTEIN 2"/>
    <property type="match status" value="1"/>
</dbReference>
<dbReference type="KEGG" id="pki:111838102"/>
<dbReference type="GeneID" id="111838102"/>
<organism evidence="3 4">
    <name type="scientific">Paramormyrops kingsleyae</name>
    <dbReference type="NCBI Taxonomy" id="1676925"/>
    <lineage>
        <taxon>Eukaryota</taxon>
        <taxon>Metazoa</taxon>
        <taxon>Chordata</taxon>
        <taxon>Craniata</taxon>
        <taxon>Vertebrata</taxon>
        <taxon>Euteleostomi</taxon>
        <taxon>Actinopterygii</taxon>
        <taxon>Neopterygii</taxon>
        <taxon>Teleostei</taxon>
        <taxon>Osteoglossocephala</taxon>
        <taxon>Osteoglossomorpha</taxon>
        <taxon>Osteoglossiformes</taxon>
        <taxon>Mormyridae</taxon>
        <taxon>Paramormyrops</taxon>
    </lineage>
</organism>
<dbReference type="PANTHER" id="PTHR14987">
    <property type="entry name" value="PROTEIN LBH-RELATED"/>
    <property type="match status" value="1"/>
</dbReference>
<accession>A0A3B3Q883</accession>
<keyword evidence="4" id="KW-1185">Reference proteome</keyword>
<protein>
    <submittedName>
        <fullName evidence="3">Protein LBH-like</fullName>
    </submittedName>
</protein>
<dbReference type="Proteomes" id="UP000261540">
    <property type="component" value="Unplaced"/>
</dbReference>
<evidence type="ECO:0000259" key="2">
    <source>
        <dbReference type="Pfam" id="PF15317"/>
    </source>
</evidence>
<reference evidence="3" key="2">
    <citation type="submission" date="2025-09" db="UniProtKB">
        <authorList>
            <consortium name="Ensembl"/>
        </authorList>
    </citation>
    <scope>IDENTIFICATION</scope>
</reference>
<feature type="region of interest" description="Disordered" evidence="1">
    <location>
        <begin position="67"/>
        <end position="134"/>
    </location>
</feature>
<dbReference type="InterPro" id="IPR042945">
    <property type="entry name" value="LBH_dom_prot"/>
</dbReference>
<proteinExistence type="predicted"/>
<evidence type="ECO:0000256" key="1">
    <source>
        <dbReference type="SAM" id="MobiDB-lite"/>
    </source>
</evidence>
<dbReference type="InterPro" id="IPR038990">
    <property type="entry name" value="LBH_dom"/>
</dbReference>
<feature type="domain" description="LBH" evidence="2">
    <location>
        <begin position="22"/>
        <end position="94"/>
    </location>
</feature>
<evidence type="ECO:0000313" key="3">
    <source>
        <dbReference type="Ensembl" id="ENSPKIP00000001835.1"/>
    </source>
</evidence>
<name>A0A3B3Q883_9TELE</name>
<dbReference type="AlphaFoldDB" id="A0A3B3Q883"/>
<dbReference type="Pfam" id="PF15317">
    <property type="entry name" value="Lbh"/>
    <property type="match status" value="1"/>
</dbReference>
<sequence>MNNTAASDITAYASSKSCKPTMTQVMNTCEPGMADFSGGSTSEDQAMSFQVFPDSHDRYPKLSKRLPSIVVEPTEGGEVESGELRWPPDDLTPTEVPSESSALPPVHSQTTEEKLGLDSEDSLEMGTAIGGDSN</sequence>
<dbReference type="RefSeq" id="XP_023656476.1">
    <property type="nucleotide sequence ID" value="XM_023800708.2"/>
</dbReference>